<evidence type="ECO:0008006" key="4">
    <source>
        <dbReference type="Google" id="ProtNLM"/>
    </source>
</evidence>
<dbReference type="AlphaFoldDB" id="A0A4R1KWY4"/>
<comment type="caution">
    <text evidence="2">The sequence shown here is derived from an EMBL/GenBank/DDBJ whole genome shotgun (WGS) entry which is preliminary data.</text>
</comment>
<protein>
    <recommendedName>
        <fullName evidence="4">Cytochrome C and Quinol oxidase polypeptide I</fullName>
    </recommendedName>
</protein>
<name>A0A4R1KWY4_9FLAO</name>
<proteinExistence type="predicted"/>
<evidence type="ECO:0000256" key="1">
    <source>
        <dbReference type="SAM" id="Phobius"/>
    </source>
</evidence>
<feature type="transmembrane region" description="Helical" evidence="1">
    <location>
        <begin position="12"/>
        <end position="31"/>
    </location>
</feature>
<keyword evidence="1" id="KW-0472">Membrane</keyword>
<dbReference type="Proteomes" id="UP000295714">
    <property type="component" value="Unassembled WGS sequence"/>
</dbReference>
<gene>
    <name evidence="2" type="ORF">DFQ05_0679</name>
</gene>
<dbReference type="EMBL" id="SMGI01000001">
    <property type="protein sequence ID" value="TCK69160.1"/>
    <property type="molecule type" value="Genomic_DNA"/>
</dbReference>
<reference evidence="2 3" key="1">
    <citation type="journal article" date="2015" name="Stand. Genomic Sci.">
        <title>Genomic Encyclopedia of Bacterial and Archaeal Type Strains, Phase III: the genomes of soil and plant-associated and newly described type strains.</title>
        <authorList>
            <person name="Whitman W.B."/>
            <person name="Woyke T."/>
            <person name="Klenk H.P."/>
            <person name="Zhou Y."/>
            <person name="Lilburn T.G."/>
            <person name="Beck B.J."/>
            <person name="De Vos P."/>
            <person name="Vandamme P."/>
            <person name="Eisen J.A."/>
            <person name="Garrity G."/>
            <person name="Hugenholtz P."/>
            <person name="Kyrpides N.C."/>
        </authorList>
    </citation>
    <scope>NUCLEOTIDE SEQUENCE [LARGE SCALE GENOMIC DNA]</scope>
    <source>
        <strain evidence="2 3">CECT 8445</strain>
    </source>
</reference>
<evidence type="ECO:0000313" key="3">
    <source>
        <dbReference type="Proteomes" id="UP000295714"/>
    </source>
</evidence>
<keyword evidence="1" id="KW-0812">Transmembrane</keyword>
<keyword evidence="3" id="KW-1185">Reference proteome</keyword>
<sequence length="156" mass="17895">MAKLIQLKAHNYYWITAICILILGLFTLISSQDSFLDINIYDTYFVVAESHITFVLCSFYILLGLLYFIFHKADITLIPWLSGLHTLVSIGAFFIHKLLVVFVFSRGSMISGDSSMIQKSIIILTMSVCIAQILFIFNIVYSSIKYFRIRKKSTIQ</sequence>
<feature type="transmembrane region" description="Helical" evidence="1">
    <location>
        <begin position="51"/>
        <end position="70"/>
    </location>
</feature>
<evidence type="ECO:0000313" key="2">
    <source>
        <dbReference type="EMBL" id="TCK69160.1"/>
    </source>
</evidence>
<dbReference type="InterPro" id="IPR036927">
    <property type="entry name" value="Cyt_c_oxase-like_su1_sf"/>
</dbReference>
<dbReference type="Gene3D" id="1.20.210.10">
    <property type="entry name" value="Cytochrome c oxidase-like, subunit I domain"/>
    <property type="match status" value="1"/>
</dbReference>
<accession>A0A4R1KWY4</accession>
<organism evidence="2 3">
    <name type="scientific">Winogradskyella wandonensis</name>
    <dbReference type="NCBI Taxonomy" id="1442586"/>
    <lineage>
        <taxon>Bacteria</taxon>
        <taxon>Pseudomonadati</taxon>
        <taxon>Bacteroidota</taxon>
        <taxon>Flavobacteriia</taxon>
        <taxon>Flavobacteriales</taxon>
        <taxon>Flavobacteriaceae</taxon>
        <taxon>Winogradskyella</taxon>
    </lineage>
</organism>
<feature type="transmembrane region" description="Helical" evidence="1">
    <location>
        <begin position="77"/>
        <end position="104"/>
    </location>
</feature>
<keyword evidence="1" id="KW-1133">Transmembrane helix</keyword>
<feature type="transmembrane region" description="Helical" evidence="1">
    <location>
        <begin position="116"/>
        <end position="141"/>
    </location>
</feature>